<dbReference type="GO" id="GO:0016746">
    <property type="term" value="F:acyltransferase activity"/>
    <property type="evidence" value="ECO:0007669"/>
    <property type="project" value="UniProtKB-KW"/>
</dbReference>
<evidence type="ECO:0000256" key="7">
    <source>
        <dbReference type="SAM" id="MobiDB-lite"/>
    </source>
</evidence>
<evidence type="ECO:0000256" key="4">
    <source>
        <dbReference type="ARBA" id="ARBA00023098"/>
    </source>
</evidence>
<evidence type="ECO:0000256" key="1">
    <source>
        <dbReference type="ARBA" id="ARBA00022679"/>
    </source>
</evidence>
<reference evidence="8 9" key="1">
    <citation type="submission" date="2024-10" db="EMBL/GenBank/DDBJ databases">
        <authorList>
            <person name="Kim D."/>
        </authorList>
    </citation>
    <scope>NUCLEOTIDE SEQUENCE [LARGE SCALE GENOMIC DNA]</scope>
    <source>
        <strain evidence="8">Taebaek</strain>
    </source>
</reference>
<dbReference type="Proteomes" id="UP001620645">
    <property type="component" value="Unassembled WGS sequence"/>
</dbReference>
<keyword evidence="4" id="KW-0443">Lipid metabolism</keyword>
<keyword evidence="6" id="KW-0012">Acyltransferase</keyword>
<comment type="caution">
    <text evidence="8">The sequence shown here is derived from an EMBL/GenBank/DDBJ whole genome shotgun (WGS) entry which is preliminary data.</text>
</comment>
<evidence type="ECO:0000313" key="8">
    <source>
        <dbReference type="EMBL" id="KAL3070349.1"/>
    </source>
</evidence>
<evidence type="ECO:0000256" key="6">
    <source>
        <dbReference type="ARBA" id="ARBA00023315"/>
    </source>
</evidence>
<dbReference type="PANTHER" id="PTHR23063">
    <property type="entry name" value="PHOSPHOLIPID ACYLTRANSFERASE"/>
    <property type="match status" value="1"/>
</dbReference>
<dbReference type="PANTHER" id="PTHR23063:SF2">
    <property type="entry name" value="GLYCEROL-3-PHOSPHATE ACYLTRANSFERASE 4, ISOFORM D-RELATED"/>
    <property type="match status" value="1"/>
</dbReference>
<keyword evidence="1" id="KW-0808">Transferase</keyword>
<dbReference type="GO" id="GO:0006629">
    <property type="term" value="P:lipid metabolic process"/>
    <property type="evidence" value="ECO:0007669"/>
    <property type="project" value="UniProtKB-KW"/>
</dbReference>
<keyword evidence="3" id="KW-1133">Transmembrane helix</keyword>
<protein>
    <submittedName>
        <fullName evidence="8">Uncharacterized protein</fullName>
    </submittedName>
</protein>
<proteinExistence type="predicted"/>
<feature type="region of interest" description="Disordered" evidence="7">
    <location>
        <begin position="121"/>
        <end position="151"/>
    </location>
</feature>
<dbReference type="EMBL" id="JBICCN010000410">
    <property type="protein sequence ID" value="KAL3070349.1"/>
    <property type="molecule type" value="Genomic_DNA"/>
</dbReference>
<evidence type="ECO:0000256" key="3">
    <source>
        <dbReference type="ARBA" id="ARBA00022989"/>
    </source>
</evidence>
<accession>A0ABD2HQT6</accession>
<keyword evidence="5" id="KW-0472">Membrane</keyword>
<gene>
    <name evidence="8" type="ORF">niasHS_015588</name>
</gene>
<sequence length="151" mass="17486">MGIIIRETSIQHLDEQDQYQQQEFQFQTFVNSRGWQGIRESLYFIKVNAPIYPIAMKYDSRFGDAFWNSSEQSYFRYLLQMMTSWAMICHVWYLPLMTKEHLGAHDATIIINVGASSANANENKETMATETAPTTLNNDDNAQNDTDELID</sequence>
<organism evidence="8 9">
    <name type="scientific">Heterodera schachtii</name>
    <name type="common">Sugarbeet cyst nematode worm</name>
    <name type="synonym">Tylenchus schachtii</name>
    <dbReference type="NCBI Taxonomy" id="97005"/>
    <lineage>
        <taxon>Eukaryota</taxon>
        <taxon>Metazoa</taxon>
        <taxon>Ecdysozoa</taxon>
        <taxon>Nematoda</taxon>
        <taxon>Chromadorea</taxon>
        <taxon>Rhabditida</taxon>
        <taxon>Tylenchina</taxon>
        <taxon>Tylenchomorpha</taxon>
        <taxon>Tylenchoidea</taxon>
        <taxon>Heteroderidae</taxon>
        <taxon>Heteroderinae</taxon>
        <taxon>Heterodera</taxon>
    </lineage>
</organism>
<evidence type="ECO:0000256" key="5">
    <source>
        <dbReference type="ARBA" id="ARBA00023136"/>
    </source>
</evidence>
<name>A0ABD2HQT6_HETSC</name>
<keyword evidence="9" id="KW-1185">Reference proteome</keyword>
<feature type="compositionally biased region" description="Polar residues" evidence="7">
    <location>
        <begin position="128"/>
        <end position="144"/>
    </location>
</feature>
<dbReference type="AlphaFoldDB" id="A0ABD2HQT6"/>
<evidence type="ECO:0000313" key="9">
    <source>
        <dbReference type="Proteomes" id="UP001620645"/>
    </source>
</evidence>
<keyword evidence="2" id="KW-0812">Transmembrane</keyword>
<evidence type="ECO:0000256" key="2">
    <source>
        <dbReference type="ARBA" id="ARBA00022692"/>
    </source>
</evidence>